<comment type="caution">
    <text evidence="3">The sequence shown here is derived from an EMBL/GenBank/DDBJ whole genome shotgun (WGS) entry which is preliminary data.</text>
</comment>
<reference evidence="3" key="2">
    <citation type="journal article" date="2021" name="PeerJ">
        <title>Extensive microbial diversity within the chicken gut microbiome revealed by metagenomics and culture.</title>
        <authorList>
            <person name="Gilroy R."/>
            <person name="Ravi A."/>
            <person name="Getino M."/>
            <person name="Pursley I."/>
            <person name="Horton D.L."/>
            <person name="Alikhan N.F."/>
            <person name="Baker D."/>
            <person name="Gharbi K."/>
            <person name="Hall N."/>
            <person name="Watson M."/>
            <person name="Adriaenssens E.M."/>
            <person name="Foster-Nyarko E."/>
            <person name="Jarju S."/>
            <person name="Secka A."/>
            <person name="Antonio M."/>
            <person name="Oren A."/>
            <person name="Chaudhuri R.R."/>
            <person name="La Ragione R."/>
            <person name="Hildebrand F."/>
            <person name="Pallen M.J."/>
        </authorList>
    </citation>
    <scope>NUCLEOTIDE SEQUENCE</scope>
    <source>
        <strain evidence="3">10669</strain>
    </source>
</reference>
<evidence type="ECO:0000313" key="3">
    <source>
        <dbReference type="EMBL" id="HIV04427.1"/>
    </source>
</evidence>
<feature type="transmembrane region" description="Helical" evidence="2">
    <location>
        <begin position="22"/>
        <end position="42"/>
    </location>
</feature>
<evidence type="ECO:0000256" key="2">
    <source>
        <dbReference type="SAM" id="Phobius"/>
    </source>
</evidence>
<dbReference type="EMBL" id="DVOG01000123">
    <property type="protein sequence ID" value="HIV04427.1"/>
    <property type="molecule type" value="Genomic_DNA"/>
</dbReference>
<feature type="transmembrane region" description="Helical" evidence="2">
    <location>
        <begin position="62"/>
        <end position="81"/>
    </location>
</feature>
<reference evidence="3" key="1">
    <citation type="submission" date="2020-10" db="EMBL/GenBank/DDBJ databases">
        <authorList>
            <person name="Gilroy R."/>
        </authorList>
    </citation>
    <scope>NUCLEOTIDE SEQUENCE</scope>
    <source>
        <strain evidence="3">10669</strain>
    </source>
</reference>
<keyword evidence="2" id="KW-1133">Transmembrane helix</keyword>
<protein>
    <submittedName>
        <fullName evidence="3">Uncharacterized protein</fullName>
    </submittedName>
</protein>
<dbReference type="Proteomes" id="UP000886812">
    <property type="component" value="Unassembled WGS sequence"/>
</dbReference>
<feature type="non-terminal residue" evidence="3">
    <location>
        <position position="113"/>
    </location>
</feature>
<organism evidence="3 4">
    <name type="scientific">Candidatus Spyradosoma merdigallinarum</name>
    <dbReference type="NCBI Taxonomy" id="2840950"/>
    <lineage>
        <taxon>Bacteria</taxon>
        <taxon>Pseudomonadati</taxon>
        <taxon>Verrucomicrobiota</taxon>
        <taxon>Opitutia</taxon>
        <taxon>Opitutia incertae sedis</taxon>
        <taxon>Candidatus Spyradosoma</taxon>
    </lineage>
</organism>
<evidence type="ECO:0000256" key="1">
    <source>
        <dbReference type="SAM" id="MobiDB-lite"/>
    </source>
</evidence>
<accession>A0A9D1NJN0</accession>
<keyword evidence="2" id="KW-0472">Membrane</keyword>
<dbReference type="AlphaFoldDB" id="A0A9D1NJN0"/>
<feature type="region of interest" description="Disordered" evidence="1">
    <location>
        <begin position="91"/>
        <end position="113"/>
    </location>
</feature>
<name>A0A9D1NJN0_9BACT</name>
<gene>
    <name evidence="3" type="ORF">IAC75_04665</name>
</gene>
<proteinExistence type="predicted"/>
<keyword evidence="2" id="KW-0812">Transmembrane</keyword>
<sequence length="113" mass="12007">MAVSSSDFFERQEKARRATRRLVFWFAFGLAGTAAAVYFLVIFALKASGCYDASSASLWDPKTAACVFAGTLMVVGGASLVKSREFGSSAGADVARQLGGREVSPDASRPDER</sequence>
<evidence type="ECO:0000313" key="4">
    <source>
        <dbReference type="Proteomes" id="UP000886812"/>
    </source>
</evidence>